<dbReference type="Proteomes" id="UP001597478">
    <property type="component" value="Unassembled WGS sequence"/>
</dbReference>
<evidence type="ECO:0000313" key="3">
    <source>
        <dbReference type="EMBL" id="MFD2800584.1"/>
    </source>
</evidence>
<dbReference type="RefSeq" id="WP_377514085.1">
    <property type="nucleotide sequence ID" value="NZ_JBHUOF010000018.1"/>
</dbReference>
<protein>
    <submittedName>
        <fullName evidence="3">HNH endonuclease signature motif containing protein</fullName>
    </submittedName>
</protein>
<keyword evidence="3" id="KW-0540">Nuclease</keyword>
<dbReference type="CDD" id="cd00085">
    <property type="entry name" value="HNHc"/>
    <property type="match status" value="1"/>
</dbReference>
<keyword evidence="3" id="KW-0378">Hydrolase</keyword>
<proteinExistence type="predicted"/>
<evidence type="ECO:0000259" key="2">
    <source>
        <dbReference type="SMART" id="SM00507"/>
    </source>
</evidence>
<gene>
    <name evidence="3" type="ORF">ACFS2C_14395</name>
</gene>
<keyword evidence="4" id="KW-1185">Reference proteome</keyword>
<evidence type="ECO:0000313" key="4">
    <source>
        <dbReference type="Proteomes" id="UP001597478"/>
    </source>
</evidence>
<dbReference type="InterPro" id="IPR002711">
    <property type="entry name" value="HNH"/>
</dbReference>
<feature type="region of interest" description="Disordered" evidence="1">
    <location>
        <begin position="141"/>
        <end position="189"/>
    </location>
</feature>
<reference evidence="4" key="1">
    <citation type="journal article" date="2019" name="Int. J. Syst. Evol. Microbiol.">
        <title>The Global Catalogue of Microorganisms (GCM) 10K type strain sequencing project: providing services to taxonomists for standard genome sequencing and annotation.</title>
        <authorList>
            <consortium name="The Broad Institute Genomics Platform"/>
            <consortium name="The Broad Institute Genome Sequencing Center for Infectious Disease"/>
            <person name="Wu L."/>
            <person name="Ma J."/>
        </authorList>
    </citation>
    <scope>NUCLEOTIDE SEQUENCE [LARGE SCALE GENOMIC DNA]</scope>
    <source>
        <strain evidence="4">IBRC-M 10906</strain>
    </source>
</reference>
<comment type="caution">
    <text evidence="3">The sequence shown here is derived from an EMBL/GenBank/DDBJ whole genome shotgun (WGS) entry which is preliminary data.</text>
</comment>
<organism evidence="3 4">
    <name type="scientific">Prauserella oleivorans</name>
    <dbReference type="NCBI Taxonomy" id="1478153"/>
    <lineage>
        <taxon>Bacteria</taxon>
        <taxon>Bacillati</taxon>
        <taxon>Actinomycetota</taxon>
        <taxon>Actinomycetes</taxon>
        <taxon>Pseudonocardiales</taxon>
        <taxon>Pseudonocardiaceae</taxon>
        <taxon>Prauserella</taxon>
    </lineage>
</organism>
<dbReference type="Pfam" id="PF01844">
    <property type="entry name" value="HNH"/>
    <property type="match status" value="1"/>
</dbReference>
<feature type="compositionally biased region" description="Low complexity" evidence="1">
    <location>
        <begin position="180"/>
        <end position="189"/>
    </location>
</feature>
<sequence>MIRGLHGNHDSATLIGLAENPAELAGHGPLPASIARAIAFDPNSTWRRIITDPHTGAPVDVGRTRYRPPAVTADHVKIRDRECRFPTCHRPAHDTDLDHVIPYQRNGDTNTGNLIGLCRRHHRTKHTPGWHFHLTDTGSLHITTPTGHTYRTPRQYERRRRESTQRHPRLPSRTPLVGLRAGAAAGRTR</sequence>
<dbReference type="EMBL" id="JBHUOF010000018">
    <property type="protein sequence ID" value="MFD2800584.1"/>
    <property type="molecule type" value="Genomic_DNA"/>
</dbReference>
<evidence type="ECO:0000256" key="1">
    <source>
        <dbReference type="SAM" id="MobiDB-lite"/>
    </source>
</evidence>
<keyword evidence="3" id="KW-0255">Endonuclease</keyword>
<name>A0ABW5WAU1_9PSEU</name>
<accession>A0ABW5WAU1</accession>
<dbReference type="InterPro" id="IPR003615">
    <property type="entry name" value="HNH_nuc"/>
</dbReference>
<feature type="domain" description="HNH nuclease" evidence="2">
    <location>
        <begin position="71"/>
        <end position="123"/>
    </location>
</feature>
<dbReference type="Gene3D" id="1.10.30.50">
    <property type="match status" value="1"/>
</dbReference>
<dbReference type="SMART" id="SM00507">
    <property type="entry name" value="HNHc"/>
    <property type="match status" value="1"/>
</dbReference>
<feature type="compositionally biased region" description="Basic and acidic residues" evidence="1">
    <location>
        <begin position="154"/>
        <end position="165"/>
    </location>
</feature>
<dbReference type="GO" id="GO:0004519">
    <property type="term" value="F:endonuclease activity"/>
    <property type="evidence" value="ECO:0007669"/>
    <property type="project" value="UniProtKB-KW"/>
</dbReference>